<evidence type="ECO:0000313" key="2">
    <source>
        <dbReference type="EMBL" id="EJK63203.1"/>
    </source>
</evidence>
<comment type="caution">
    <text evidence="2">The sequence shown here is derived from an EMBL/GenBank/DDBJ whole genome shotgun (WGS) entry which is preliminary data.</text>
</comment>
<dbReference type="EMBL" id="AGNL01018382">
    <property type="protein sequence ID" value="EJK63203.1"/>
    <property type="molecule type" value="Genomic_DNA"/>
</dbReference>
<feature type="compositionally biased region" description="Low complexity" evidence="1">
    <location>
        <begin position="37"/>
        <end position="53"/>
    </location>
</feature>
<gene>
    <name evidence="2" type="ORF">THAOC_16153</name>
</gene>
<keyword evidence="3" id="KW-1185">Reference proteome</keyword>
<evidence type="ECO:0000313" key="3">
    <source>
        <dbReference type="Proteomes" id="UP000266841"/>
    </source>
</evidence>
<feature type="region of interest" description="Disordered" evidence="1">
    <location>
        <begin position="1"/>
        <end position="204"/>
    </location>
</feature>
<dbReference type="Proteomes" id="UP000266841">
    <property type="component" value="Unassembled WGS sequence"/>
</dbReference>
<feature type="compositionally biased region" description="Low complexity" evidence="1">
    <location>
        <begin position="71"/>
        <end position="142"/>
    </location>
</feature>
<dbReference type="AlphaFoldDB" id="K0SAW0"/>
<evidence type="ECO:0000256" key="1">
    <source>
        <dbReference type="SAM" id="MobiDB-lite"/>
    </source>
</evidence>
<feature type="compositionally biased region" description="Basic residues" evidence="1">
    <location>
        <begin position="22"/>
        <end position="32"/>
    </location>
</feature>
<feature type="compositionally biased region" description="Polar residues" evidence="1">
    <location>
        <begin position="157"/>
        <end position="167"/>
    </location>
</feature>
<reference evidence="2 3" key="1">
    <citation type="journal article" date="2012" name="Genome Biol.">
        <title>Genome and low-iron response of an oceanic diatom adapted to chronic iron limitation.</title>
        <authorList>
            <person name="Lommer M."/>
            <person name="Specht M."/>
            <person name="Roy A.S."/>
            <person name="Kraemer L."/>
            <person name="Andreson R."/>
            <person name="Gutowska M.A."/>
            <person name="Wolf J."/>
            <person name="Bergner S.V."/>
            <person name="Schilhabel M.B."/>
            <person name="Klostermeier U.C."/>
            <person name="Beiko R.G."/>
            <person name="Rosenstiel P."/>
            <person name="Hippler M."/>
            <person name="Laroche J."/>
        </authorList>
    </citation>
    <scope>NUCLEOTIDE SEQUENCE [LARGE SCALE GENOMIC DNA]</scope>
    <source>
        <strain evidence="2 3">CCMP1005</strain>
    </source>
</reference>
<feature type="compositionally biased region" description="Low complexity" evidence="1">
    <location>
        <begin position="181"/>
        <end position="193"/>
    </location>
</feature>
<sequence>MSFSVGTSSTPMDMSLDDMIAKRRTSTRKKPSKAAEATGQGKAQRQAAANARRGISKSTKPSKMDVDKQVNRQQKNQQKGNNNNRGGRGNNAGRRATAPSAASVRAKAANKGKGNNANNANTNNNQGAIQAPSQQAISAAARAMKDNGFKPPKGMQMQISFVPKQTPNNNNNNNQGGGKKQGNNNNNNNNQGKQGRGRGRGPRR</sequence>
<feature type="compositionally biased region" description="Polar residues" evidence="1">
    <location>
        <begin position="1"/>
        <end position="12"/>
    </location>
</feature>
<proteinExistence type="predicted"/>
<dbReference type="OMA" id="PHQHENG"/>
<accession>K0SAW0</accession>
<protein>
    <submittedName>
        <fullName evidence="2">Uncharacterized protein</fullName>
    </submittedName>
</protein>
<name>K0SAW0_THAOC</name>
<feature type="compositionally biased region" description="Basic residues" evidence="1">
    <location>
        <begin position="195"/>
        <end position="204"/>
    </location>
</feature>
<dbReference type="eggNOG" id="ENOG502SXDH">
    <property type="taxonomic scope" value="Eukaryota"/>
</dbReference>
<organism evidence="2 3">
    <name type="scientific">Thalassiosira oceanica</name>
    <name type="common">Marine diatom</name>
    <dbReference type="NCBI Taxonomy" id="159749"/>
    <lineage>
        <taxon>Eukaryota</taxon>
        <taxon>Sar</taxon>
        <taxon>Stramenopiles</taxon>
        <taxon>Ochrophyta</taxon>
        <taxon>Bacillariophyta</taxon>
        <taxon>Coscinodiscophyceae</taxon>
        <taxon>Thalassiosirophycidae</taxon>
        <taxon>Thalassiosirales</taxon>
        <taxon>Thalassiosiraceae</taxon>
        <taxon>Thalassiosira</taxon>
    </lineage>
</organism>